<evidence type="ECO:0000313" key="2">
    <source>
        <dbReference type="EMBL" id="MBF8178423.1"/>
    </source>
</evidence>
<keyword evidence="3" id="KW-1185">Reference proteome</keyword>
<dbReference type="InterPro" id="IPR007345">
    <property type="entry name" value="Polysacch_pyruvyl_Trfase"/>
</dbReference>
<dbReference type="Proteomes" id="UP000657372">
    <property type="component" value="Unassembled WGS sequence"/>
</dbReference>
<accession>A0ABS0EYN1</accession>
<evidence type="ECO:0000313" key="3">
    <source>
        <dbReference type="Proteomes" id="UP000657372"/>
    </source>
</evidence>
<gene>
    <name evidence="2" type="ORF">IXC47_12100</name>
</gene>
<dbReference type="EMBL" id="JADOEL010000009">
    <property type="protein sequence ID" value="MBF8178423.1"/>
    <property type="molecule type" value="Genomic_DNA"/>
</dbReference>
<comment type="caution">
    <text evidence="2">The sequence shown here is derived from an EMBL/GenBank/DDBJ whole genome shotgun (WGS) entry which is preliminary data.</text>
</comment>
<proteinExistence type="predicted"/>
<evidence type="ECO:0000259" key="1">
    <source>
        <dbReference type="Pfam" id="PF04230"/>
    </source>
</evidence>
<protein>
    <submittedName>
        <fullName evidence="2">Polysaccharide pyruvyl transferase family protein</fullName>
    </submittedName>
</protein>
<dbReference type="GO" id="GO:0016740">
    <property type="term" value="F:transferase activity"/>
    <property type="evidence" value="ECO:0007669"/>
    <property type="project" value="UniProtKB-KW"/>
</dbReference>
<dbReference type="Pfam" id="PF04230">
    <property type="entry name" value="PS_pyruv_trans"/>
    <property type="match status" value="1"/>
</dbReference>
<keyword evidence="2" id="KW-0808">Transferase</keyword>
<organism evidence="2 3">
    <name type="scientific">Herminiimonas contaminans</name>
    <dbReference type="NCBI Taxonomy" id="1111140"/>
    <lineage>
        <taxon>Bacteria</taxon>
        <taxon>Pseudomonadati</taxon>
        <taxon>Pseudomonadota</taxon>
        <taxon>Betaproteobacteria</taxon>
        <taxon>Burkholderiales</taxon>
        <taxon>Oxalobacteraceae</taxon>
        <taxon>Herminiimonas</taxon>
    </lineage>
</organism>
<reference evidence="2 3" key="1">
    <citation type="submission" date="2020-11" db="EMBL/GenBank/DDBJ databases">
        <title>WGS of Herminiimonas contaminans strain Marseille-Q4544 isolated from planarians Schmidtea mediterranea.</title>
        <authorList>
            <person name="Kangale L."/>
        </authorList>
    </citation>
    <scope>NUCLEOTIDE SEQUENCE [LARGE SCALE GENOMIC DNA]</scope>
    <source>
        <strain evidence="2 3">Marseille-Q4544</strain>
    </source>
</reference>
<sequence>MASPKNHKQLCRELMQRHEVLLELIGDAPFHYVDIPTHGNVGDLLIMHGTLAFFRKHGLSPKLIAPYDAYDPEWIDEGDVIVFHGGGNFGDLYPCFQQLREDIVMSHPHNRIIVLPQSLHFSSAAEQAASAEVFRSHPDVHLCVRDEVSLQMAQAFSDHVYLLPDMAHQLYPLRSGNKRPSQHGLRISRVDDEGGVHIDMAELNIDTVTDWPEFVGEREEHINLFRRGLGGFYRRGMGRAANRILVRLWIAYSARLVKDAARLFARHEFIVTDRLHGHILACLLNRPNIVLDNSYGKNSRYVAAWTQRSELVTLAQAQTQPTQPRTTRIADVAQLAAII</sequence>
<feature type="domain" description="Polysaccharide pyruvyl transferase" evidence="1">
    <location>
        <begin position="40"/>
        <end position="295"/>
    </location>
</feature>
<name>A0ABS0EYN1_9BURK</name>
<dbReference type="RefSeq" id="WP_195875785.1">
    <property type="nucleotide sequence ID" value="NZ_JADOEL010000009.1"/>
</dbReference>